<protein>
    <submittedName>
        <fullName evidence="1">Uncharacterized protein</fullName>
    </submittedName>
</protein>
<dbReference type="EMBL" id="JBGFUD010009719">
    <property type="protein sequence ID" value="MFH4982625.1"/>
    <property type="molecule type" value="Genomic_DNA"/>
</dbReference>
<reference evidence="1 2" key="1">
    <citation type="submission" date="2024-08" db="EMBL/GenBank/DDBJ databases">
        <title>Gnathostoma spinigerum genome.</title>
        <authorList>
            <person name="Gonzalez-Bertolin B."/>
            <person name="Monzon S."/>
            <person name="Zaballos A."/>
            <person name="Jimenez P."/>
            <person name="Dekumyoy P."/>
            <person name="Varona S."/>
            <person name="Cuesta I."/>
            <person name="Sumanam S."/>
            <person name="Adisakwattana P."/>
            <person name="Gasser R.B."/>
            <person name="Hernandez-Gonzalez A."/>
            <person name="Young N.D."/>
            <person name="Perteguer M.J."/>
        </authorList>
    </citation>
    <scope>NUCLEOTIDE SEQUENCE [LARGE SCALE GENOMIC DNA]</scope>
    <source>
        <strain evidence="1">AL3</strain>
        <tissue evidence="1">Liver</tissue>
    </source>
</reference>
<evidence type="ECO:0000313" key="2">
    <source>
        <dbReference type="Proteomes" id="UP001608902"/>
    </source>
</evidence>
<gene>
    <name evidence="1" type="ORF">AB6A40_009334</name>
</gene>
<accession>A0ABD6ERN6</accession>
<evidence type="ECO:0000313" key="1">
    <source>
        <dbReference type="EMBL" id="MFH4982625.1"/>
    </source>
</evidence>
<proteinExistence type="predicted"/>
<sequence>MSKDYSFSKEFTYSRDDRDKFVSKTREKERPSTESFSNATFADTNVLRKENETDVCFMGLFDVAWSRKMICFRLQRTSELLGGIRLPINNLIVTFGIGNSFSIVAFVAEGNFSYFSSQLQANGLWP</sequence>
<dbReference type="Proteomes" id="UP001608902">
    <property type="component" value="Unassembled WGS sequence"/>
</dbReference>
<keyword evidence="2" id="KW-1185">Reference proteome</keyword>
<comment type="caution">
    <text evidence="1">The sequence shown here is derived from an EMBL/GenBank/DDBJ whole genome shotgun (WGS) entry which is preliminary data.</text>
</comment>
<organism evidence="1 2">
    <name type="scientific">Gnathostoma spinigerum</name>
    <dbReference type="NCBI Taxonomy" id="75299"/>
    <lineage>
        <taxon>Eukaryota</taxon>
        <taxon>Metazoa</taxon>
        <taxon>Ecdysozoa</taxon>
        <taxon>Nematoda</taxon>
        <taxon>Chromadorea</taxon>
        <taxon>Rhabditida</taxon>
        <taxon>Spirurina</taxon>
        <taxon>Gnathostomatomorpha</taxon>
        <taxon>Gnathostomatoidea</taxon>
        <taxon>Gnathostomatidae</taxon>
        <taxon>Gnathostoma</taxon>
    </lineage>
</organism>
<name>A0ABD6ERN6_9BILA</name>
<dbReference type="AlphaFoldDB" id="A0ABD6ERN6"/>